<dbReference type="PANTHER" id="PTHR21708">
    <property type="entry name" value="PROBABLE 2-DEHYDROPANTOATE 2-REDUCTASE"/>
    <property type="match status" value="1"/>
</dbReference>
<evidence type="ECO:0000259" key="3">
    <source>
        <dbReference type="Pfam" id="PF08546"/>
    </source>
</evidence>
<dbReference type="EMBL" id="JBEVYD010000004">
    <property type="protein sequence ID" value="KAL3233669.1"/>
    <property type="molecule type" value="Genomic_DNA"/>
</dbReference>
<feature type="compositionally biased region" description="Basic and acidic residues" evidence="2">
    <location>
        <begin position="474"/>
        <end position="487"/>
    </location>
</feature>
<organism evidence="4 5">
    <name type="scientific">Nakaseomyces bracarensis</name>
    <dbReference type="NCBI Taxonomy" id="273131"/>
    <lineage>
        <taxon>Eukaryota</taxon>
        <taxon>Fungi</taxon>
        <taxon>Dikarya</taxon>
        <taxon>Ascomycota</taxon>
        <taxon>Saccharomycotina</taxon>
        <taxon>Saccharomycetes</taxon>
        <taxon>Saccharomycetales</taxon>
        <taxon>Saccharomycetaceae</taxon>
        <taxon>Nakaseomyces</taxon>
    </lineage>
</organism>
<feature type="compositionally biased region" description="Low complexity" evidence="2">
    <location>
        <begin position="776"/>
        <end position="792"/>
    </location>
</feature>
<dbReference type="SUPFAM" id="SSF48179">
    <property type="entry name" value="6-phosphogluconate dehydrogenase C-terminal domain-like"/>
    <property type="match status" value="1"/>
</dbReference>
<feature type="compositionally biased region" description="Low complexity" evidence="2">
    <location>
        <begin position="835"/>
        <end position="845"/>
    </location>
</feature>
<feature type="region of interest" description="Disordered" evidence="2">
    <location>
        <begin position="457"/>
        <end position="487"/>
    </location>
</feature>
<evidence type="ECO:0000256" key="2">
    <source>
        <dbReference type="SAM" id="MobiDB-lite"/>
    </source>
</evidence>
<dbReference type="Proteomes" id="UP001623330">
    <property type="component" value="Unassembled WGS sequence"/>
</dbReference>
<feature type="compositionally biased region" description="Polar residues" evidence="2">
    <location>
        <begin position="750"/>
        <end position="769"/>
    </location>
</feature>
<feature type="coiled-coil region" evidence="1">
    <location>
        <begin position="378"/>
        <end position="448"/>
    </location>
</feature>
<feature type="compositionally biased region" description="Basic residues" evidence="2">
    <location>
        <begin position="854"/>
        <end position="870"/>
    </location>
</feature>
<feature type="compositionally biased region" description="Polar residues" evidence="2">
    <location>
        <begin position="664"/>
        <end position="683"/>
    </location>
</feature>
<feature type="compositionally biased region" description="Low complexity" evidence="2">
    <location>
        <begin position="720"/>
        <end position="733"/>
    </location>
</feature>
<dbReference type="InterPro" id="IPR051402">
    <property type="entry name" value="KPR-Related"/>
</dbReference>
<feature type="compositionally biased region" description="Polar residues" evidence="2">
    <location>
        <begin position="691"/>
        <end position="710"/>
    </location>
</feature>
<feature type="compositionally biased region" description="Polar residues" evidence="2">
    <location>
        <begin position="793"/>
        <end position="822"/>
    </location>
</feature>
<evidence type="ECO:0000313" key="5">
    <source>
        <dbReference type="Proteomes" id="UP001623330"/>
    </source>
</evidence>
<dbReference type="Gene3D" id="1.10.1040.10">
    <property type="entry name" value="N-(1-d-carboxylethyl)-l-norvaline Dehydrogenase, domain 2"/>
    <property type="match status" value="1"/>
</dbReference>
<feature type="domain" description="Ketopantoate reductase C-terminal" evidence="3">
    <location>
        <begin position="229"/>
        <end position="359"/>
    </location>
</feature>
<dbReference type="PANTHER" id="PTHR21708:SF25">
    <property type="entry name" value="PROTEIN PAM1-RELATED"/>
    <property type="match status" value="1"/>
</dbReference>
<keyword evidence="1" id="KW-0175">Coiled coil</keyword>
<dbReference type="InterPro" id="IPR008927">
    <property type="entry name" value="6-PGluconate_DH-like_C_sf"/>
</dbReference>
<feature type="compositionally biased region" description="Polar residues" evidence="2">
    <location>
        <begin position="457"/>
        <end position="468"/>
    </location>
</feature>
<evidence type="ECO:0000256" key="1">
    <source>
        <dbReference type="SAM" id="Coils"/>
    </source>
</evidence>
<feature type="region of interest" description="Disordered" evidence="2">
    <location>
        <begin position="663"/>
        <end position="870"/>
    </location>
</feature>
<reference evidence="4 5" key="1">
    <citation type="submission" date="2024-05" db="EMBL/GenBank/DDBJ databases">
        <title>Long read based assembly of the Candida bracarensis genome reveals expanded adhesin content.</title>
        <authorList>
            <person name="Marcet-Houben M."/>
            <person name="Ksiezopolska E."/>
            <person name="Gabaldon T."/>
        </authorList>
    </citation>
    <scope>NUCLEOTIDE SEQUENCE [LARGE SCALE GENOMIC DNA]</scope>
    <source>
        <strain evidence="4 5">CBM6</strain>
    </source>
</reference>
<dbReference type="InterPro" id="IPR013752">
    <property type="entry name" value="KPA_reductase"/>
</dbReference>
<sequence>MSLSVVVVGEQAIDLFWAWRFSLARIELYVVGDVDWSAEVRSRHGTGKVMIDEARCFASMSEFMRRMPGKRLDLVMLNGVASSLHSLSRLVNEVLPLFEVDGNNTKLVLNGSGAINLQKFVREVVRDAIRPQNIFGFITDYDMRYVSDDESGTGFGGVSPVVYQYNNAGNVPLSQSSANALLLGSLDFDSKTYEYNGETTHLMNTFQKLFAKLLPGDTVSYCNNSYREFQAMQWIYSIPKICLEPLLIILEETNPKNLGTQILSKPLIAGLINESLTVAKKMNIQLPEKFSSEVEIMKVWQTLYDKPNVLPANVHYFNLGMNQFIDFDVILLQPILLADEIGVRTPYLEFLYTVMRQYQDLNSGKSIWFRRSNVTPTNGLVEAELQQAKKELESKVKELSKNLVNQENQMKLLNERLYSEERRHQAELLELQNRIEQLQNEKKMGEMSISRNSVDLVNNSTSHPISKSTSEHVLAGEEHNPTLLREKELELKKKELELQERELSMKKKTMYYEQQQQQQQQQQQMPNMPQQQQQQSSMQQPQQHHQAFPTNRKYRNGSASRLNEYIPAASMTDSRGFGSSTPTGNNMYYKQNRISSGQTVTSSASSIVNPMIGNDPSGGAYPMPNSHGNFPVKPTSRKNRPVTMHSFGNVPGYHNDLTNGRMGNYSNAGSQSRFNSLSSSTMPSPYMNGPAQRSTSNPFYHNSNQPSGFSNPPVVNRIINGSNNNNSASSMSNGFKGSGQQGLDPRTYNGMPSSRSQPVNLNNMASNNREPIRFGNTNPNNNNNVNTTSSNPQVLSSSNYPTYNNNLQAPMSQAGTVTSDSRPNSDRSESYMNLSSSSTPQNQSSENEEVDSNKKKKKKGFSLFKRKKND</sequence>
<dbReference type="InterPro" id="IPR013328">
    <property type="entry name" value="6PGD_dom2"/>
</dbReference>
<feature type="region of interest" description="Disordered" evidence="2">
    <location>
        <begin position="509"/>
        <end position="556"/>
    </location>
</feature>
<comment type="caution">
    <text evidence="4">The sequence shown here is derived from an EMBL/GenBank/DDBJ whole genome shotgun (WGS) entry which is preliminary data.</text>
</comment>
<feature type="compositionally biased region" description="Low complexity" evidence="2">
    <location>
        <begin position="514"/>
        <end position="546"/>
    </location>
</feature>
<protein>
    <submittedName>
        <fullName evidence="4">Protein PAM1</fullName>
    </submittedName>
</protein>
<dbReference type="Pfam" id="PF08546">
    <property type="entry name" value="ApbA_C"/>
    <property type="match status" value="1"/>
</dbReference>
<name>A0ABR4NXT4_9SACH</name>
<accession>A0ABR4NXT4</accession>
<keyword evidence="5" id="KW-1185">Reference proteome</keyword>
<gene>
    <name evidence="4" type="ORF">RNJ44_03709</name>
</gene>
<proteinExistence type="predicted"/>
<evidence type="ECO:0000313" key="4">
    <source>
        <dbReference type="EMBL" id="KAL3233669.1"/>
    </source>
</evidence>